<gene>
    <name evidence="2" type="ORF">CLUMA_CG019137</name>
</gene>
<dbReference type="OrthoDB" id="195679at2759"/>
<feature type="region of interest" description="Disordered" evidence="1">
    <location>
        <begin position="147"/>
        <end position="320"/>
    </location>
</feature>
<dbReference type="Proteomes" id="UP000183832">
    <property type="component" value="Unassembled WGS sequence"/>
</dbReference>
<keyword evidence="3" id="KW-1185">Reference proteome</keyword>
<dbReference type="EMBL" id="CVRI01000066">
    <property type="protein sequence ID" value="CRL05899.1"/>
    <property type="molecule type" value="Genomic_DNA"/>
</dbReference>
<feature type="compositionally biased region" description="Polar residues" evidence="1">
    <location>
        <begin position="147"/>
        <end position="178"/>
    </location>
</feature>
<dbReference type="STRING" id="568069.A0A1J1J057"/>
<feature type="compositionally biased region" description="Basic and acidic residues" evidence="1">
    <location>
        <begin position="665"/>
        <end position="680"/>
    </location>
</feature>
<feature type="region of interest" description="Disordered" evidence="1">
    <location>
        <begin position="712"/>
        <end position="738"/>
    </location>
</feature>
<reference evidence="2 3" key="1">
    <citation type="submission" date="2015-04" db="EMBL/GenBank/DDBJ databases">
        <authorList>
            <person name="Syromyatnikov M.Y."/>
            <person name="Popov V.N."/>
        </authorList>
    </citation>
    <scope>NUCLEOTIDE SEQUENCE [LARGE SCALE GENOMIC DNA]</scope>
</reference>
<protein>
    <submittedName>
        <fullName evidence="2">CLUMA_CG019137, isoform A</fullName>
    </submittedName>
</protein>
<feature type="region of interest" description="Disordered" evidence="1">
    <location>
        <begin position="586"/>
        <end position="680"/>
    </location>
</feature>
<feature type="region of interest" description="Disordered" evidence="1">
    <location>
        <begin position="763"/>
        <end position="783"/>
    </location>
</feature>
<feature type="compositionally biased region" description="Polar residues" evidence="1">
    <location>
        <begin position="247"/>
        <end position="283"/>
    </location>
</feature>
<feature type="compositionally biased region" description="Basic and acidic residues" evidence="1">
    <location>
        <begin position="646"/>
        <end position="656"/>
    </location>
</feature>
<dbReference type="AlphaFoldDB" id="A0A1J1J057"/>
<accession>A0A1J1J057</accession>
<sequence>MRNQVKHLIELSITTMLFDVMWKQSKSIELQNASGEWMNSEATRTPPRRGSITQGFIPTSDIIRKSISRSWTISNPEDDQPNAKNGIDPRLHVQSLGSSIHHQETNSYPNLIRINKSPYNSNMDFINSESYERISSPSQRRVLRQSTLPNPDLSYPNSNLKLPVSPKQQLSPQYSPYHTDNENEPESELPAPTQPMRYKIRRQSTLPCKPNDSSKYLSTSPNRTYSRSPDPSAIEGEHSSRFPPFVRQSTFPSNNGGDQFHSRQLPTSPNRLNYSKSPDSSGENGHVSPRRFMRQTTLPNPDQHIKLLPTSPPKKSPQFMKRSPEFQRQNTISNPEGMNTLSVHQHAPKFLPISPRQKQSFLFPLPSNAPRTFLSQQHFPTMNEDQPPPTNHVIREHSKMIKVRSHSNEEYSFNKSHVPPQPTEGRRLLPEIPNRARSPSRLVRQDHVKDEGGEKRSPIMKTFAEAKQTLNEDYEAQNQVYETQYTNEYSELNSTFAEADENNYNDQQEYASYENVQLNVQVDMTGTNNMIQYVAEQTVQFHEGEPRRYEFDSPRNKIPHALQSAESYINDSPSEYYTPDEYIKQAQKNRNRRRKSRELPADPEVIALSSTDDESRKHKPEAMRSVSEDSSPKTIKILPRRSFSQPEKETQKKIEPIKIPSPKELIQKSLEKPKTDMVEKAAPKKPVYKFPKMLEMRGDSKSFDTVVRQLIKNDNKDGDDKSQSMDDNLFSEKKEHKTTLNEAEIQNAVEQAAGLFKKVVLQRRKERKPADEENWNYLDTNSC</sequence>
<name>A0A1J1J057_9DIPT</name>
<feature type="compositionally biased region" description="Basic and acidic residues" evidence="1">
    <location>
        <begin position="443"/>
        <end position="456"/>
    </location>
</feature>
<feature type="region of interest" description="Disordered" evidence="1">
    <location>
        <begin position="410"/>
        <end position="456"/>
    </location>
</feature>
<evidence type="ECO:0000313" key="2">
    <source>
        <dbReference type="EMBL" id="CRL05899.1"/>
    </source>
</evidence>
<feature type="compositionally biased region" description="Basic residues" evidence="1">
    <location>
        <begin position="587"/>
        <end position="596"/>
    </location>
</feature>
<feature type="compositionally biased region" description="Polar residues" evidence="1">
    <location>
        <begin position="203"/>
        <end position="229"/>
    </location>
</feature>
<feature type="compositionally biased region" description="Basic and acidic residues" evidence="1">
    <location>
        <begin position="613"/>
        <end position="631"/>
    </location>
</feature>
<evidence type="ECO:0000313" key="3">
    <source>
        <dbReference type="Proteomes" id="UP000183832"/>
    </source>
</evidence>
<evidence type="ECO:0000256" key="1">
    <source>
        <dbReference type="SAM" id="MobiDB-lite"/>
    </source>
</evidence>
<organism evidence="2 3">
    <name type="scientific">Clunio marinus</name>
    <dbReference type="NCBI Taxonomy" id="568069"/>
    <lineage>
        <taxon>Eukaryota</taxon>
        <taxon>Metazoa</taxon>
        <taxon>Ecdysozoa</taxon>
        <taxon>Arthropoda</taxon>
        <taxon>Hexapoda</taxon>
        <taxon>Insecta</taxon>
        <taxon>Pterygota</taxon>
        <taxon>Neoptera</taxon>
        <taxon>Endopterygota</taxon>
        <taxon>Diptera</taxon>
        <taxon>Nematocera</taxon>
        <taxon>Chironomoidea</taxon>
        <taxon>Chironomidae</taxon>
        <taxon>Clunio</taxon>
    </lineage>
</organism>
<proteinExistence type="predicted"/>